<organism evidence="1 2">
    <name type="scientific">Mycolicibacterium rhodesiae (strain NBB3)</name>
    <name type="common">Mycobacterium rhodesiae</name>
    <dbReference type="NCBI Taxonomy" id="710685"/>
    <lineage>
        <taxon>Bacteria</taxon>
        <taxon>Bacillati</taxon>
        <taxon>Actinomycetota</taxon>
        <taxon>Actinomycetes</taxon>
        <taxon>Mycobacteriales</taxon>
        <taxon>Mycobacteriaceae</taxon>
        <taxon>Mycolicibacterium</taxon>
    </lineage>
</organism>
<dbReference type="HOGENOM" id="CLU_2024159_0_0_11"/>
<dbReference type="eggNOG" id="ENOG5031MI5">
    <property type="taxonomic scope" value="Bacteria"/>
</dbReference>
<keyword evidence="2" id="KW-1185">Reference proteome</keyword>
<name>G8RXS5_MYCRN</name>
<dbReference type="STRING" id="710685.MycrhN_5213"/>
<protein>
    <submittedName>
        <fullName evidence="1">Uncharacterized protein</fullName>
    </submittedName>
</protein>
<dbReference type="AlphaFoldDB" id="G8RXS5"/>
<dbReference type="Proteomes" id="UP000005442">
    <property type="component" value="Chromosome"/>
</dbReference>
<reference evidence="1 2" key="1">
    <citation type="submission" date="2011-12" db="EMBL/GenBank/DDBJ databases">
        <title>Complete sequence of Mycobacterium rhodesiae NBB3.</title>
        <authorList>
            <consortium name="US DOE Joint Genome Institute"/>
            <person name="Lucas S."/>
            <person name="Han J."/>
            <person name="Lapidus A."/>
            <person name="Cheng J.-F."/>
            <person name="Goodwin L."/>
            <person name="Pitluck S."/>
            <person name="Peters L."/>
            <person name="Mikhailova N."/>
            <person name="Gu W."/>
            <person name="Detter J.C."/>
            <person name="Han C."/>
            <person name="Tapia R."/>
            <person name="Land M."/>
            <person name="Hauser L."/>
            <person name="Kyrpides N."/>
            <person name="Ivanova N."/>
            <person name="Pagani I."/>
            <person name="Mattes T."/>
            <person name="Holmes A."/>
            <person name="Rutledge P."/>
            <person name="Paulsen I."/>
            <person name="Coleman N."/>
            <person name="Woyke T."/>
        </authorList>
    </citation>
    <scope>NUCLEOTIDE SEQUENCE [LARGE SCALE GENOMIC DNA]</scope>
    <source>
        <strain evidence="1 2">NBB3</strain>
    </source>
</reference>
<dbReference type="PATRIC" id="fig|710685.3.peg.5234"/>
<evidence type="ECO:0000313" key="1">
    <source>
        <dbReference type="EMBL" id="AEV75688.1"/>
    </source>
</evidence>
<proteinExistence type="predicted"/>
<dbReference type="OrthoDB" id="4424419at2"/>
<dbReference type="EMBL" id="CP003169">
    <property type="protein sequence ID" value="AEV75688.1"/>
    <property type="molecule type" value="Genomic_DNA"/>
</dbReference>
<dbReference type="KEGG" id="mrh:MycrhN_5213"/>
<dbReference type="RefSeq" id="WP_014213429.1">
    <property type="nucleotide sequence ID" value="NC_016604.1"/>
</dbReference>
<gene>
    <name evidence="1" type="ordered locus">MycrhN_5213</name>
</gene>
<accession>G8RXS5</accession>
<sequence>MGWFERARKASAAQRVTRADERQAAATFGELAALGAERERLMRDGLAGVATIVGIREGVATTALGVWHELALDVQLPDRAPYRASRRVALELSTAPHIAVGASVPVRVDPADRSTVLVVTHP</sequence>
<evidence type="ECO:0000313" key="2">
    <source>
        <dbReference type="Proteomes" id="UP000005442"/>
    </source>
</evidence>